<dbReference type="PANTHER" id="PTHR38588:SF1">
    <property type="entry name" value="BLL0334 PROTEIN"/>
    <property type="match status" value="1"/>
</dbReference>
<proteinExistence type="predicted"/>
<dbReference type="SUPFAM" id="SSF55961">
    <property type="entry name" value="Bet v1-like"/>
    <property type="match status" value="1"/>
</dbReference>
<dbReference type="Pfam" id="PF06240">
    <property type="entry name" value="COXG"/>
    <property type="match status" value="1"/>
</dbReference>
<dbReference type="Gene3D" id="3.30.530.20">
    <property type="match status" value="1"/>
</dbReference>
<dbReference type="CDD" id="cd05018">
    <property type="entry name" value="CoxG"/>
    <property type="match status" value="1"/>
</dbReference>
<sequence>MEMRGSRLIGAAPERVWAALIDPEVLRASIPGCEAMEGDVERGFEARVHQRIGPVGASFDGRVELEDVTPGERYRLVCHGKGANAGRARGGADVTLSATPEGATLLDYEVTAHVEGRLAHLGARLLDTFAKKMADRFFENFQRVVEGRPEPEPRRGWLGRVLGGGG</sequence>
<gene>
    <name evidence="1" type="ORF">FJM51_19815</name>
</gene>
<protein>
    <submittedName>
        <fullName evidence="1">Carbon monoxide dehydrogenase subunit G</fullName>
    </submittedName>
</protein>
<dbReference type="AlphaFoldDB" id="A0A501WDV3"/>
<dbReference type="EMBL" id="VFRP01000029">
    <property type="protein sequence ID" value="TPE47578.1"/>
    <property type="molecule type" value="Genomic_DNA"/>
</dbReference>
<comment type="caution">
    <text evidence="1">The sequence shown here is derived from an EMBL/GenBank/DDBJ whole genome shotgun (WGS) entry which is preliminary data.</text>
</comment>
<dbReference type="RefSeq" id="WP_140455868.1">
    <property type="nucleotide sequence ID" value="NZ_VFRP01000029.1"/>
</dbReference>
<dbReference type="InterPro" id="IPR023393">
    <property type="entry name" value="START-like_dom_sf"/>
</dbReference>
<name>A0A501WDV3_9RHOB</name>
<organism evidence="1 2">
    <name type="scientific">Amaricoccus solimangrovi</name>
    <dbReference type="NCBI Taxonomy" id="2589815"/>
    <lineage>
        <taxon>Bacteria</taxon>
        <taxon>Pseudomonadati</taxon>
        <taxon>Pseudomonadota</taxon>
        <taxon>Alphaproteobacteria</taxon>
        <taxon>Rhodobacterales</taxon>
        <taxon>Paracoccaceae</taxon>
        <taxon>Amaricoccus</taxon>
    </lineage>
</organism>
<dbReference type="PANTHER" id="PTHR38588">
    <property type="entry name" value="BLL0334 PROTEIN"/>
    <property type="match status" value="1"/>
</dbReference>
<dbReference type="InterPro" id="IPR010419">
    <property type="entry name" value="CO_DH_gsu"/>
</dbReference>
<reference evidence="1 2" key="1">
    <citation type="submission" date="2019-06" db="EMBL/GenBank/DDBJ databases">
        <title>A novel bacterium of genus Amaricoccus, isolated from marine sediment.</title>
        <authorList>
            <person name="Huang H."/>
            <person name="Mo K."/>
            <person name="Hu Y."/>
        </authorList>
    </citation>
    <scope>NUCLEOTIDE SEQUENCE [LARGE SCALE GENOMIC DNA]</scope>
    <source>
        <strain evidence="1 2">HB172011</strain>
    </source>
</reference>
<dbReference type="Proteomes" id="UP000319255">
    <property type="component" value="Unassembled WGS sequence"/>
</dbReference>
<accession>A0A501WDV3</accession>
<evidence type="ECO:0000313" key="1">
    <source>
        <dbReference type="EMBL" id="TPE47578.1"/>
    </source>
</evidence>
<keyword evidence="2" id="KW-1185">Reference proteome</keyword>
<evidence type="ECO:0000313" key="2">
    <source>
        <dbReference type="Proteomes" id="UP000319255"/>
    </source>
</evidence>
<dbReference type="OrthoDB" id="9787428at2"/>